<dbReference type="Pfam" id="PF07224">
    <property type="entry name" value="Chlorophyllase"/>
    <property type="match status" value="1"/>
</dbReference>
<dbReference type="GO" id="GO:0047746">
    <property type="term" value="F:chlorophyllase activity"/>
    <property type="evidence" value="ECO:0007669"/>
    <property type="project" value="TreeGrafter"/>
</dbReference>
<feature type="transmembrane region" description="Helical" evidence="2">
    <location>
        <begin position="77"/>
        <end position="102"/>
    </location>
</feature>
<dbReference type="Gene3D" id="3.40.50.1820">
    <property type="entry name" value="alpha/beta hydrolase"/>
    <property type="match status" value="1"/>
</dbReference>
<dbReference type="SUPFAM" id="SSF53474">
    <property type="entry name" value="alpha/beta-Hydrolases"/>
    <property type="match status" value="1"/>
</dbReference>
<keyword evidence="2" id="KW-0472">Membrane</keyword>
<evidence type="ECO:0000256" key="2">
    <source>
        <dbReference type="SAM" id="Phobius"/>
    </source>
</evidence>
<dbReference type="PANTHER" id="PTHR33428">
    <property type="entry name" value="CHLOROPHYLLASE-2, CHLOROPLASTIC"/>
    <property type="match status" value="1"/>
</dbReference>
<feature type="transmembrane region" description="Helical" evidence="2">
    <location>
        <begin position="134"/>
        <end position="156"/>
    </location>
</feature>
<name>A0A1G9ILV7_9BACL</name>
<dbReference type="InterPro" id="IPR029058">
    <property type="entry name" value="AB_hydrolase_fold"/>
</dbReference>
<dbReference type="GO" id="GO:0015996">
    <property type="term" value="P:chlorophyll catabolic process"/>
    <property type="evidence" value="ECO:0007669"/>
    <property type="project" value="TreeGrafter"/>
</dbReference>
<dbReference type="EMBL" id="FNGM01000002">
    <property type="protein sequence ID" value="SDL26248.1"/>
    <property type="molecule type" value="Genomic_DNA"/>
</dbReference>
<feature type="transmembrane region" description="Helical" evidence="2">
    <location>
        <begin position="161"/>
        <end position="178"/>
    </location>
</feature>
<evidence type="ECO:0000313" key="3">
    <source>
        <dbReference type="EMBL" id="SDL26248.1"/>
    </source>
</evidence>
<reference evidence="3 4" key="1">
    <citation type="submission" date="2016-10" db="EMBL/GenBank/DDBJ databases">
        <authorList>
            <person name="de Groot N.N."/>
        </authorList>
    </citation>
    <scope>NUCLEOTIDE SEQUENCE [LARGE SCALE GENOMIC DNA]</scope>
    <source>
        <strain evidence="3 4">CGMCC 1.10239</strain>
    </source>
</reference>
<feature type="transmembrane region" description="Helical" evidence="2">
    <location>
        <begin position="53"/>
        <end position="71"/>
    </location>
</feature>
<feature type="region of interest" description="Disordered" evidence="1">
    <location>
        <begin position="179"/>
        <end position="204"/>
    </location>
</feature>
<feature type="transmembrane region" description="Helical" evidence="2">
    <location>
        <begin position="109"/>
        <end position="128"/>
    </location>
</feature>
<gene>
    <name evidence="3" type="ORF">SAMN05216191_102113</name>
</gene>
<dbReference type="PANTHER" id="PTHR33428:SF2">
    <property type="entry name" value="CHLOROPHYLLASE-2"/>
    <property type="match status" value="1"/>
</dbReference>
<keyword evidence="2" id="KW-0812">Transmembrane</keyword>
<accession>A0A1G9ILV7</accession>
<dbReference type="AlphaFoldDB" id="A0A1G9ILV7"/>
<sequence>MGMNLEYAPVPVPSPAPQRPRLHKRILGELARRILDTYCYDTQLWRTALAGPWLICFLVFTAAVLGIPTGLGTAADVMLATCAATLVLACAGNILAVLLALSGLRIPRLYAGSLLSASGAVLLVFYYADLELEAAAAVAGTAALLGGLGGLAIGLLRRRRFIMGLLLAAVVLASPFALSTRGNGDTSPEVSLSGGSPAPLNAENPGAPGNYTYHSFTYGSGRDLHRTEYGDEAGLITSAVDASAYITSWPKLRTLFWGFDYSALPVNARVWMPDGDGPYPLVLMVHGNHMMEDYSEGGYAYLGEQLASRGYIAVSLDENFLNYSAWSGIPDNDFKVRTWMILKHLQQIGIFAEESGNPFYQKVDYSRTALLGHSRGGQAVAMAADAGRWFKNDPALAATTQFHIASVIALAPTDKAIDNQQARLVDVNYLTLQGARDGDVHDFYGDRQYIRSSFTGAASSFKSSLYIADANHSQFNTSWGLYDQSLPAGLFLDRKDIMDGDAQRQIAKVYVTAFLEATLDGKEVYQNLFRDYRSGLQWLPGTAYYNRFQSGGDIVVATFDEDRNKNTVTGGTVEAAGLTWSEEAAKDRESKSKATYGLLLEHSAKDGGESYYSIKLKNSVVSGLAESGAAGLTFSMANRNADGKDTPVAAKASASPDVEVELKDSNHAAARLPLNEVMDILPLPQTRFTLLPWLEERMSDGKYGDLSEAVFQTYELPFERFIEVEPGLDPDKLSEITFYLQGEGDKIMLDDIGFYLKSTSMEGSKQTAIIQRTEK</sequence>
<proteinExistence type="predicted"/>
<evidence type="ECO:0000313" key="4">
    <source>
        <dbReference type="Proteomes" id="UP000182783"/>
    </source>
</evidence>
<dbReference type="Proteomes" id="UP000182783">
    <property type="component" value="Unassembled WGS sequence"/>
</dbReference>
<evidence type="ECO:0000256" key="1">
    <source>
        <dbReference type="SAM" id="MobiDB-lite"/>
    </source>
</evidence>
<dbReference type="InterPro" id="IPR017395">
    <property type="entry name" value="Chlorophyllase-like"/>
</dbReference>
<protein>
    <submittedName>
        <fullName evidence="3">Chlorophyllase enzyme</fullName>
    </submittedName>
</protein>
<keyword evidence="2" id="KW-1133">Transmembrane helix</keyword>
<organism evidence="3 4">
    <name type="scientific">Paenibacillus jilunlii</name>
    <dbReference type="NCBI Taxonomy" id="682956"/>
    <lineage>
        <taxon>Bacteria</taxon>
        <taxon>Bacillati</taxon>
        <taxon>Bacillota</taxon>
        <taxon>Bacilli</taxon>
        <taxon>Bacillales</taxon>
        <taxon>Paenibacillaceae</taxon>
        <taxon>Paenibacillus</taxon>
    </lineage>
</organism>
<feature type="compositionally biased region" description="Polar residues" evidence="1">
    <location>
        <begin position="180"/>
        <end position="194"/>
    </location>
</feature>